<evidence type="ECO:0000256" key="5">
    <source>
        <dbReference type="ARBA" id="ARBA00012105"/>
    </source>
</evidence>
<comment type="cofactor">
    <cofactor evidence="1">
        <name>Zn(2+)</name>
        <dbReference type="ChEBI" id="CHEBI:29105"/>
    </cofactor>
</comment>
<dbReference type="PANTHER" id="PTHR38436">
    <property type="entry name" value="POLYKETIDE CYCLASE SNOAL-LIKE DOMAIN"/>
    <property type="match status" value="1"/>
</dbReference>
<evidence type="ECO:0000256" key="4">
    <source>
        <dbReference type="ARBA" id="ARBA00010108"/>
    </source>
</evidence>
<evidence type="ECO:0000256" key="6">
    <source>
        <dbReference type="ARBA" id="ARBA00022630"/>
    </source>
</evidence>
<keyword evidence="10" id="KW-0067">ATP-binding</keyword>
<evidence type="ECO:0000256" key="7">
    <source>
        <dbReference type="ARBA" id="ARBA00022643"/>
    </source>
</evidence>
<dbReference type="PANTHER" id="PTHR38436:SF3">
    <property type="entry name" value="CARBOXYMETHYLENEBUTENOLIDASE-RELATED"/>
    <property type="match status" value="1"/>
</dbReference>
<dbReference type="InterPro" id="IPR032710">
    <property type="entry name" value="NTF2-like_dom_sf"/>
</dbReference>
<dbReference type="InterPro" id="IPR015865">
    <property type="entry name" value="Riboflavin_kinase_bac/euk"/>
</dbReference>
<feature type="compositionally biased region" description="Low complexity" evidence="12">
    <location>
        <begin position="352"/>
        <end position="362"/>
    </location>
</feature>
<evidence type="ECO:0000256" key="1">
    <source>
        <dbReference type="ARBA" id="ARBA00001947"/>
    </source>
</evidence>
<evidence type="ECO:0000256" key="2">
    <source>
        <dbReference type="ARBA" id="ARBA00003572"/>
    </source>
</evidence>
<dbReference type="InterPro" id="IPR009959">
    <property type="entry name" value="Cyclase_SnoaL-like"/>
</dbReference>
<dbReference type="SUPFAM" id="SSF54427">
    <property type="entry name" value="NTF2-like"/>
    <property type="match status" value="1"/>
</dbReference>
<dbReference type="InterPro" id="IPR023465">
    <property type="entry name" value="Riboflavin_kinase_dom_sf"/>
</dbReference>
<evidence type="ECO:0000256" key="12">
    <source>
        <dbReference type="SAM" id="MobiDB-lite"/>
    </source>
</evidence>
<feature type="region of interest" description="Disordered" evidence="12">
    <location>
        <begin position="205"/>
        <end position="235"/>
    </location>
</feature>
<comment type="function">
    <text evidence="2">Catalyzes the phosphorylation of riboflavin (vitamin B2) to form flavin mononucleotide (FMN) coenzyme.</text>
</comment>
<dbReference type="Gene3D" id="2.40.30.30">
    <property type="entry name" value="Riboflavin kinase-like"/>
    <property type="match status" value="1"/>
</dbReference>
<sequence>MPPSTPRLPVSGPDSGPEPPFPIRLSGPVIKGFGRGSKELGIPTANIPVDGLEEVLPEELGVGVYFGVVALDPETAPGAGSEAGGVDGHGKETGSARILPAVLSIGYNPFYKNKTRSIEIHILPSLTSPSPTATASQQQETKVKFHKLPDFYGTKLNLLMLGYIRPEYDYVSVEALVEDIRVDCEVARRSLLREAYRVYLDDDTGSQGEVDEKVRGERGWLSSTQSHRPKPSSPRHLYVTSDALTFDKASLSRFEAEGFTVEYLPFPTRSDDIERERKDLEKTIHTREDDLEPGERYGIVAYGRPAYLLLLSHHQQTSTNPFPCLCAFVAFYPEPPHAESLASPSPPPLPPSTTAASTSTSSAYETVPTLPIQIHLAGSQNQSVALWDDSNKRHRCHLLFYPESEPGFADFSTAPTHDRISSRLAWGRALECLKRGFGWPGSAGNWGAPEPEMVWEAYWRNIYDAATRQSSRSTSSSDILGLMVGGGTDDHDFDDKTCVHCVPSAVGGSSPSEIANFYSSQFIPSGPPSQHMRLLSRTASTNRVIDELLLTFEHTEEIPWLLPGVPPTGHSVRITLVMTASFCAGKIGRHTIYWDQASVLVQIGLLDLALIPPGFRATGPNREGKDVVERIPVVGEEAVDSVLD</sequence>
<keyword evidence="7" id="KW-0288">FMN</keyword>
<evidence type="ECO:0000256" key="8">
    <source>
        <dbReference type="ARBA" id="ARBA00022679"/>
    </source>
</evidence>
<evidence type="ECO:0000313" key="15">
    <source>
        <dbReference type="Proteomes" id="UP001610335"/>
    </source>
</evidence>
<evidence type="ECO:0000256" key="3">
    <source>
        <dbReference type="ARBA" id="ARBA00005201"/>
    </source>
</evidence>
<keyword evidence="14" id="KW-0418">Kinase</keyword>
<evidence type="ECO:0000256" key="9">
    <source>
        <dbReference type="ARBA" id="ARBA00022741"/>
    </source>
</evidence>
<accession>A0ABR4HX03</accession>
<reference evidence="14 15" key="1">
    <citation type="submission" date="2024-07" db="EMBL/GenBank/DDBJ databases">
        <title>Section-level genome sequencing and comparative genomics of Aspergillus sections Usti and Cavernicolus.</title>
        <authorList>
            <consortium name="Lawrence Berkeley National Laboratory"/>
            <person name="Nybo J.L."/>
            <person name="Vesth T.C."/>
            <person name="Theobald S."/>
            <person name="Frisvad J.C."/>
            <person name="Larsen T.O."/>
            <person name="Kjaerboelling I."/>
            <person name="Rothschild-Mancinelli K."/>
            <person name="Lyhne E.K."/>
            <person name="Kogle M.E."/>
            <person name="Barry K."/>
            <person name="Clum A."/>
            <person name="Na H."/>
            <person name="Ledsgaard L."/>
            <person name="Lin J."/>
            <person name="Lipzen A."/>
            <person name="Kuo A."/>
            <person name="Riley R."/>
            <person name="Mondo S."/>
            <person name="LaButti K."/>
            <person name="Haridas S."/>
            <person name="Pangalinan J."/>
            <person name="Salamov A.A."/>
            <person name="Simmons B.A."/>
            <person name="Magnuson J.K."/>
            <person name="Chen J."/>
            <person name="Drula E."/>
            <person name="Henrissat B."/>
            <person name="Wiebenga A."/>
            <person name="Lubbers R.J."/>
            <person name="Gomes A.C."/>
            <person name="Makela M.R."/>
            <person name="Stajich J."/>
            <person name="Grigoriev I.V."/>
            <person name="Mortensen U.H."/>
            <person name="De vries R.P."/>
            <person name="Baker S.E."/>
            <person name="Andersen M.R."/>
        </authorList>
    </citation>
    <scope>NUCLEOTIDE SEQUENCE [LARGE SCALE GENOMIC DNA]</scope>
    <source>
        <strain evidence="14 15">CBS 600.67</strain>
    </source>
</reference>
<dbReference type="EC" id="2.7.1.26" evidence="5"/>
<feature type="region of interest" description="Disordered" evidence="12">
    <location>
        <begin position="337"/>
        <end position="362"/>
    </location>
</feature>
<dbReference type="SMART" id="SM00904">
    <property type="entry name" value="Flavokinase"/>
    <property type="match status" value="1"/>
</dbReference>
<dbReference type="GO" id="GO:0016301">
    <property type="term" value="F:kinase activity"/>
    <property type="evidence" value="ECO:0007669"/>
    <property type="project" value="UniProtKB-KW"/>
</dbReference>
<proteinExistence type="inferred from homology"/>
<dbReference type="EMBL" id="JBFXLS010000073">
    <property type="protein sequence ID" value="KAL2819911.1"/>
    <property type="molecule type" value="Genomic_DNA"/>
</dbReference>
<dbReference type="Proteomes" id="UP001610335">
    <property type="component" value="Unassembled WGS sequence"/>
</dbReference>
<gene>
    <name evidence="14" type="ORF">BDW59DRAFT_174646</name>
</gene>
<comment type="pathway">
    <text evidence="3">Cofactor biosynthesis; FMN biosynthesis; FMN from riboflavin (ATP route): step 1/1.</text>
</comment>
<protein>
    <recommendedName>
        <fullName evidence="5">riboflavin kinase</fullName>
        <ecNumber evidence="5">2.7.1.26</ecNumber>
    </recommendedName>
    <alternativeName>
        <fullName evidence="11">Flavin mononucleotide kinase 1</fullName>
    </alternativeName>
</protein>
<evidence type="ECO:0000259" key="13">
    <source>
        <dbReference type="SMART" id="SM00904"/>
    </source>
</evidence>
<feature type="region of interest" description="Disordered" evidence="12">
    <location>
        <begin position="1"/>
        <end position="24"/>
    </location>
</feature>
<feature type="domain" description="Riboflavin kinase" evidence="13">
    <location>
        <begin position="18"/>
        <end position="192"/>
    </location>
</feature>
<dbReference type="Pfam" id="PF01687">
    <property type="entry name" value="Flavokinase"/>
    <property type="match status" value="1"/>
</dbReference>
<dbReference type="Gene3D" id="3.10.450.50">
    <property type="match status" value="1"/>
</dbReference>
<evidence type="ECO:0000256" key="10">
    <source>
        <dbReference type="ARBA" id="ARBA00022840"/>
    </source>
</evidence>
<comment type="similarity">
    <text evidence="4">Belongs to the flavokinase family.</text>
</comment>
<name>A0ABR4HX03_9EURO</name>
<organism evidence="14 15">
    <name type="scientific">Aspergillus cavernicola</name>
    <dbReference type="NCBI Taxonomy" id="176166"/>
    <lineage>
        <taxon>Eukaryota</taxon>
        <taxon>Fungi</taxon>
        <taxon>Dikarya</taxon>
        <taxon>Ascomycota</taxon>
        <taxon>Pezizomycotina</taxon>
        <taxon>Eurotiomycetes</taxon>
        <taxon>Eurotiomycetidae</taxon>
        <taxon>Eurotiales</taxon>
        <taxon>Aspergillaceae</taxon>
        <taxon>Aspergillus</taxon>
        <taxon>Aspergillus subgen. Nidulantes</taxon>
    </lineage>
</organism>
<dbReference type="SUPFAM" id="SSF82114">
    <property type="entry name" value="Riboflavin kinase-like"/>
    <property type="match status" value="1"/>
</dbReference>
<keyword evidence="15" id="KW-1185">Reference proteome</keyword>
<evidence type="ECO:0000313" key="14">
    <source>
        <dbReference type="EMBL" id="KAL2819911.1"/>
    </source>
</evidence>
<keyword evidence="6" id="KW-0285">Flavoprotein</keyword>
<keyword evidence="9" id="KW-0547">Nucleotide-binding</keyword>
<evidence type="ECO:0000256" key="11">
    <source>
        <dbReference type="ARBA" id="ARBA00029960"/>
    </source>
</evidence>
<comment type="caution">
    <text evidence="14">The sequence shown here is derived from an EMBL/GenBank/DDBJ whole genome shotgun (WGS) entry which is preliminary data.</text>
</comment>
<keyword evidence="8" id="KW-0808">Transferase</keyword>